<dbReference type="InterPro" id="IPR036390">
    <property type="entry name" value="WH_DNA-bd_sf"/>
</dbReference>
<evidence type="ECO:0000256" key="4">
    <source>
        <dbReference type="ARBA" id="ARBA00023159"/>
    </source>
</evidence>
<keyword evidence="3" id="KW-0238">DNA-binding</keyword>
<dbReference type="PANTHER" id="PTHR30346">
    <property type="entry name" value="TRANSCRIPTIONAL DUAL REGULATOR HCAR-RELATED"/>
    <property type="match status" value="1"/>
</dbReference>
<dbReference type="Proteomes" id="UP001500618">
    <property type="component" value="Unassembled WGS sequence"/>
</dbReference>
<evidence type="ECO:0000256" key="2">
    <source>
        <dbReference type="ARBA" id="ARBA00023015"/>
    </source>
</evidence>
<keyword evidence="5" id="KW-0804">Transcription</keyword>
<dbReference type="PANTHER" id="PTHR30346:SF28">
    <property type="entry name" value="HTH-TYPE TRANSCRIPTIONAL REGULATOR CYNR"/>
    <property type="match status" value="1"/>
</dbReference>
<dbReference type="PRINTS" id="PR00039">
    <property type="entry name" value="HTHLYSR"/>
</dbReference>
<dbReference type="RefSeq" id="WP_344312530.1">
    <property type="nucleotide sequence ID" value="NZ_BAAANY010000019.1"/>
</dbReference>
<dbReference type="InterPro" id="IPR005119">
    <property type="entry name" value="LysR_subst-bd"/>
</dbReference>
<dbReference type="EMBL" id="BAAANY010000019">
    <property type="protein sequence ID" value="GAA1691730.1"/>
    <property type="molecule type" value="Genomic_DNA"/>
</dbReference>
<dbReference type="Pfam" id="PF03466">
    <property type="entry name" value="LysR_substrate"/>
    <property type="match status" value="1"/>
</dbReference>
<keyword evidence="8" id="KW-1185">Reference proteome</keyword>
<evidence type="ECO:0000256" key="3">
    <source>
        <dbReference type="ARBA" id="ARBA00023125"/>
    </source>
</evidence>
<proteinExistence type="inferred from homology"/>
<evidence type="ECO:0000313" key="7">
    <source>
        <dbReference type="EMBL" id="GAA1691730.1"/>
    </source>
</evidence>
<dbReference type="InterPro" id="IPR000847">
    <property type="entry name" value="LysR_HTH_N"/>
</dbReference>
<comment type="caution">
    <text evidence="7">The sequence shown here is derived from an EMBL/GenBank/DDBJ whole genome shotgun (WGS) entry which is preliminary data.</text>
</comment>
<accession>A0ABP4TQK5</accession>
<dbReference type="SUPFAM" id="SSF46785">
    <property type="entry name" value="Winged helix' DNA-binding domain"/>
    <property type="match status" value="1"/>
</dbReference>
<keyword evidence="4" id="KW-0010">Activator</keyword>
<keyword evidence="2" id="KW-0805">Transcription regulation</keyword>
<sequence length="292" mass="30946">MELRQLSHFVAVAEQRHFTRAATQLHLTQSSLSASIRALERELGGSLFVRSTRRVELTEAGRALLPAALRALAAADDGRDAVAGVHGLLRGQLTIGSLQTLGILDLAALLSRYHRRHPAITIQVRNANVSALVHDTVTGRLDLAFVDLPLGEHATGVRSVPLGEETLVLAVAADDPLAARSRVRLADLVDLDFVEYRADSALRATLDAACASVGLDRRIRCEVDTITTQVDLVGYGLGVALLPPMTLRTASRPVVALPTDPPISRSLLVVTAATRSPTPAAAALLALLPTTG</sequence>
<dbReference type="Gene3D" id="1.10.10.10">
    <property type="entry name" value="Winged helix-like DNA-binding domain superfamily/Winged helix DNA-binding domain"/>
    <property type="match status" value="1"/>
</dbReference>
<dbReference type="Gene3D" id="3.40.190.290">
    <property type="match status" value="1"/>
</dbReference>
<reference evidence="8" key="1">
    <citation type="journal article" date="2019" name="Int. J. Syst. Evol. Microbiol.">
        <title>The Global Catalogue of Microorganisms (GCM) 10K type strain sequencing project: providing services to taxonomists for standard genome sequencing and annotation.</title>
        <authorList>
            <consortium name="The Broad Institute Genomics Platform"/>
            <consortium name="The Broad Institute Genome Sequencing Center for Infectious Disease"/>
            <person name="Wu L."/>
            <person name="Ma J."/>
        </authorList>
    </citation>
    <scope>NUCLEOTIDE SEQUENCE [LARGE SCALE GENOMIC DNA]</scope>
    <source>
        <strain evidence="8">JCM 14718</strain>
    </source>
</reference>
<dbReference type="InterPro" id="IPR036388">
    <property type="entry name" value="WH-like_DNA-bd_sf"/>
</dbReference>
<organism evidence="7 8">
    <name type="scientific">Fodinicola feengrottensis</name>
    <dbReference type="NCBI Taxonomy" id="435914"/>
    <lineage>
        <taxon>Bacteria</taxon>
        <taxon>Bacillati</taxon>
        <taxon>Actinomycetota</taxon>
        <taxon>Actinomycetes</taxon>
        <taxon>Mycobacteriales</taxon>
        <taxon>Fodinicola</taxon>
    </lineage>
</organism>
<name>A0ABP4TQK5_9ACTN</name>
<dbReference type="PROSITE" id="PS50931">
    <property type="entry name" value="HTH_LYSR"/>
    <property type="match status" value="1"/>
</dbReference>
<feature type="domain" description="HTH lysR-type" evidence="6">
    <location>
        <begin position="1"/>
        <end position="58"/>
    </location>
</feature>
<dbReference type="Pfam" id="PF00126">
    <property type="entry name" value="HTH_1"/>
    <property type="match status" value="1"/>
</dbReference>
<evidence type="ECO:0000313" key="8">
    <source>
        <dbReference type="Proteomes" id="UP001500618"/>
    </source>
</evidence>
<protein>
    <submittedName>
        <fullName evidence="7">LysR substrate-binding domain-containing protein</fullName>
    </submittedName>
</protein>
<gene>
    <name evidence="7" type="ORF">GCM10009765_46400</name>
</gene>
<evidence type="ECO:0000259" key="6">
    <source>
        <dbReference type="PROSITE" id="PS50931"/>
    </source>
</evidence>
<evidence type="ECO:0000256" key="1">
    <source>
        <dbReference type="ARBA" id="ARBA00009437"/>
    </source>
</evidence>
<evidence type="ECO:0000256" key="5">
    <source>
        <dbReference type="ARBA" id="ARBA00023163"/>
    </source>
</evidence>
<comment type="similarity">
    <text evidence="1">Belongs to the LysR transcriptional regulatory family.</text>
</comment>
<dbReference type="SUPFAM" id="SSF53850">
    <property type="entry name" value="Periplasmic binding protein-like II"/>
    <property type="match status" value="1"/>
</dbReference>